<evidence type="ECO:0000256" key="1">
    <source>
        <dbReference type="ARBA" id="ARBA00009580"/>
    </source>
</evidence>
<organism evidence="2 3">
    <name type="scientific">Granulibacter bethesdensis</name>
    <dbReference type="NCBI Taxonomy" id="364410"/>
    <lineage>
        <taxon>Bacteria</taxon>
        <taxon>Pseudomonadati</taxon>
        <taxon>Pseudomonadota</taxon>
        <taxon>Alphaproteobacteria</taxon>
        <taxon>Acetobacterales</taxon>
        <taxon>Acetobacteraceae</taxon>
        <taxon>Granulibacter</taxon>
    </lineage>
</organism>
<gene>
    <name evidence="2" type="ORF">GbCGDNIH9_0759</name>
</gene>
<dbReference type="InterPro" id="IPR016130">
    <property type="entry name" value="Tyr_Pase_AS"/>
</dbReference>
<reference evidence="3" key="1">
    <citation type="submission" date="2016-11" db="EMBL/GenBank/DDBJ databases">
        <title>Comparative genomic and phenotypic analysis of Granulibacter bethesdensis clinical isolates from patients with chronic granulomatous disease.</title>
        <authorList>
            <person name="Zarember K.A."/>
            <person name="Porcella S.F."/>
            <person name="Chu J."/>
            <person name="Ding L."/>
            <person name="Dahlstrom E."/>
            <person name="Barbian K."/>
            <person name="Martens C."/>
            <person name="Sykora L."/>
            <person name="Kramer S."/>
            <person name="Pettinato A.M."/>
            <person name="Hong H."/>
            <person name="Wald G."/>
            <person name="Berg L.J."/>
            <person name="Rogge L.S."/>
            <person name="Greenberg D.E."/>
            <person name="Falcone E.L."/>
            <person name="Neves J.F."/>
            <person name="Simoes M.J."/>
            <person name="Casal M."/>
            <person name="Rodriguez-Lopez F.C."/>
            <person name="Zelazny A."/>
            <person name="Gallin J.I."/>
            <person name="Holland S.M."/>
        </authorList>
    </citation>
    <scope>NUCLEOTIDE SEQUENCE [LARGE SCALE GENOMIC DNA]</scope>
    <source>
        <strain evidence="3">NIH9.1</strain>
    </source>
</reference>
<dbReference type="PANTHER" id="PTHR31126">
    <property type="entry name" value="TYROSINE-PROTEIN PHOSPHATASE"/>
    <property type="match status" value="1"/>
</dbReference>
<proteinExistence type="inferred from homology"/>
<dbReference type="Pfam" id="PF13350">
    <property type="entry name" value="Y_phosphatase3"/>
    <property type="match status" value="1"/>
</dbReference>
<dbReference type="GO" id="GO:0004725">
    <property type="term" value="F:protein tyrosine phosphatase activity"/>
    <property type="evidence" value="ECO:0007669"/>
    <property type="project" value="UniProtKB-EC"/>
</dbReference>
<evidence type="ECO:0000313" key="2">
    <source>
        <dbReference type="EMBL" id="APH54011.1"/>
    </source>
</evidence>
<name>A0AAC9K8U1_9PROT</name>
<dbReference type="PANTHER" id="PTHR31126:SF1">
    <property type="entry name" value="TYROSINE SPECIFIC PROTEIN PHOSPHATASES DOMAIN-CONTAINING PROTEIN"/>
    <property type="match status" value="1"/>
</dbReference>
<protein>
    <submittedName>
        <fullName evidence="2">Protein tyrosine phosphatase</fullName>
        <ecNumber evidence="2">3.1.3.48</ecNumber>
    </submittedName>
</protein>
<keyword evidence="2" id="KW-0378">Hydrolase</keyword>
<dbReference type="InterPro" id="IPR029021">
    <property type="entry name" value="Prot-tyrosine_phosphatase-like"/>
</dbReference>
<dbReference type="PROSITE" id="PS00383">
    <property type="entry name" value="TYR_PHOSPHATASE_1"/>
    <property type="match status" value="1"/>
</dbReference>
<dbReference type="Proteomes" id="UP000182373">
    <property type="component" value="Chromosome"/>
</dbReference>
<accession>A0AAC9K8U1</accession>
<comment type="similarity">
    <text evidence="1">Belongs to the protein-tyrosine phosphatase family.</text>
</comment>
<evidence type="ECO:0000313" key="3">
    <source>
        <dbReference type="Proteomes" id="UP000182373"/>
    </source>
</evidence>
<dbReference type="RefSeq" id="WP_072572163.1">
    <property type="nucleotide sequence ID" value="NZ_CP018191.1"/>
</dbReference>
<dbReference type="AlphaFoldDB" id="A0AAC9K8U1"/>
<sequence>MYAHQQVGTLPRQVSVEAAHNFRDLGGWSTRLGGKVRFGRVFRSAAIPADRDNVAPQIAALNLKAVCDFRSEKESAVSDSVFTHLPGVTVHRLPIEPAVGGSIIELLTRGAQTGEDISHLLRRAYIAYALEWGPSYRGMFDLLLQNDIPLLLHCSIGKDRTGFGAALILRAVGVRWDDILEDYLATNQLWEPDQQLLDRVPRHARATLLNAHEEMLHAAFEAIRLEYGSIERYFERALGLTALSREKLCDLLVS</sequence>
<dbReference type="SUPFAM" id="SSF52799">
    <property type="entry name" value="(Phosphotyrosine protein) phosphatases II"/>
    <property type="match status" value="1"/>
</dbReference>
<dbReference type="EMBL" id="CP018191">
    <property type="protein sequence ID" value="APH54011.1"/>
    <property type="molecule type" value="Genomic_DNA"/>
</dbReference>
<dbReference type="Gene3D" id="3.90.190.10">
    <property type="entry name" value="Protein tyrosine phosphatase superfamily"/>
    <property type="match status" value="1"/>
</dbReference>
<dbReference type="InterPro" id="IPR026893">
    <property type="entry name" value="Tyr/Ser_Pase_IphP-type"/>
</dbReference>
<dbReference type="EC" id="3.1.3.48" evidence="2"/>